<gene>
    <name evidence="3" type="ORF">LQ567_17210</name>
</gene>
<dbReference type="PANTHER" id="PTHR34220:SF7">
    <property type="entry name" value="SENSOR HISTIDINE KINASE YPDA"/>
    <property type="match status" value="1"/>
</dbReference>
<dbReference type="Gene3D" id="3.30.565.10">
    <property type="entry name" value="Histidine kinase-like ATPase, C-terminal domain"/>
    <property type="match status" value="1"/>
</dbReference>
<comment type="caution">
    <text evidence="3">The sequence shown here is derived from an EMBL/GenBank/DDBJ whole genome shotgun (WGS) entry which is preliminary data.</text>
</comment>
<evidence type="ECO:0000313" key="4">
    <source>
        <dbReference type="Proteomes" id="UP001199816"/>
    </source>
</evidence>
<keyword evidence="3" id="KW-0808">Transferase</keyword>
<evidence type="ECO:0000259" key="2">
    <source>
        <dbReference type="Pfam" id="PF06580"/>
    </source>
</evidence>
<dbReference type="Pfam" id="PF06580">
    <property type="entry name" value="His_kinase"/>
    <property type="match status" value="1"/>
</dbReference>
<sequence>MATPYTELAQDRSNNLWLRFFMSPQWRPWRHLLCILLIGLLVVKSKNDEYSLAGAVIMKVVLLVWLTGLPYLNMYYFVPRFLFRRRYFSYFLLVFLTAIGCFFLIFEGGRQLIAPYRIIPPKDETITLDTVFSFLFALCVLLAASTSIKLLQRWIEDADRFRQIEVARLQSELNQLKSQVNPHFLFNTLNNTHILIQKDPVLAATVLVKLSDLLRYQLYDSARAAVLLASEIRFLNDFLELEQLRRDQFTFSITAAQLSENRMVPPFLFISFVENAVKHSADPSGRSQVHLLFKTTDTELYFSCKNSRPAMASIRPKEGGLGLANVIRRLELLYQGRHHLQIDEAPDHYQVVLTLPL</sequence>
<dbReference type="RefSeq" id="WP_231006643.1">
    <property type="nucleotide sequence ID" value="NZ_JAJNEC010000005.1"/>
</dbReference>
<protein>
    <submittedName>
        <fullName evidence="3">Histidine kinase</fullName>
    </submittedName>
</protein>
<keyword evidence="1" id="KW-0472">Membrane</keyword>
<dbReference type="SUPFAM" id="SSF55874">
    <property type="entry name" value="ATPase domain of HSP90 chaperone/DNA topoisomerase II/histidine kinase"/>
    <property type="match status" value="1"/>
</dbReference>
<dbReference type="InterPro" id="IPR050640">
    <property type="entry name" value="Bact_2-comp_sensor_kinase"/>
</dbReference>
<keyword evidence="4" id="KW-1185">Reference proteome</keyword>
<feature type="domain" description="Signal transduction histidine kinase internal region" evidence="2">
    <location>
        <begin position="172"/>
        <end position="247"/>
    </location>
</feature>
<dbReference type="GO" id="GO:0016301">
    <property type="term" value="F:kinase activity"/>
    <property type="evidence" value="ECO:0007669"/>
    <property type="project" value="UniProtKB-KW"/>
</dbReference>
<keyword evidence="1" id="KW-0812">Transmembrane</keyword>
<evidence type="ECO:0000256" key="1">
    <source>
        <dbReference type="SAM" id="Phobius"/>
    </source>
</evidence>
<feature type="transmembrane region" description="Helical" evidence="1">
    <location>
        <begin position="52"/>
        <end position="75"/>
    </location>
</feature>
<dbReference type="InterPro" id="IPR010559">
    <property type="entry name" value="Sig_transdc_His_kin_internal"/>
</dbReference>
<dbReference type="EMBL" id="JAJNEC010000005">
    <property type="protein sequence ID" value="MCD2424522.1"/>
    <property type="molecule type" value="Genomic_DNA"/>
</dbReference>
<dbReference type="PANTHER" id="PTHR34220">
    <property type="entry name" value="SENSOR HISTIDINE KINASE YPDA"/>
    <property type="match status" value="1"/>
</dbReference>
<dbReference type="InterPro" id="IPR036890">
    <property type="entry name" value="HATPase_C_sf"/>
</dbReference>
<keyword evidence="3" id="KW-0418">Kinase</keyword>
<organism evidence="3 4">
    <name type="scientific">Niabella pedocola</name>
    <dbReference type="NCBI Taxonomy" id="1752077"/>
    <lineage>
        <taxon>Bacteria</taxon>
        <taxon>Pseudomonadati</taxon>
        <taxon>Bacteroidota</taxon>
        <taxon>Chitinophagia</taxon>
        <taxon>Chitinophagales</taxon>
        <taxon>Chitinophagaceae</taxon>
        <taxon>Niabella</taxon>
    </lineage>
</organism>
<evidence type="ECO:0000313" key="3">
    <source>
        <dbReference type="EMBL" id="MCD2424522.1"/>
    </source>
</evidence>
<keyword evidence="1" id="KW-1133">Transmembrane helix</keyword>
<feature type="transmembrane region" description="Helical" evidence="1">
    <location>
        <begin position="87"/>
        <end position="106"/>
    </location>
</feature>
<feature type="transmembrane region" description="Helical" evidence="1">
    <location>
        <begin position="126"/>
        <end position="144"/>
    </location>
</feature>
<name>A0ABS8PTW7_9BACT</name>
<reference evidence="3 4" key="1">
    <citation type="submission" date="2021-11" db="EMBL/GenBank/DDBJ databases">
        <title>Genomic of Niabella pedocola.</title>
        <authorList>
            <person name="Wu T."/>
        </authorList>
    </citation>
    <scope>NUCLEOTIDE SEQUENCE [LARGE SCALE GENOMIC DNA]</scope>
    <source>
        <strain evidence="3 4">JCM 31011</strain>
    </source>
</reference>
<dbReference type="Proteomes" id="UP001199816">
    <property type="component" value="Unassembled WGS sequence"/>
</dbReference>
<accession>A0ABS8PTW7</accession>
<proteinExistence type="predicted"/>
<feature type="transmembrane region" description="Helical" evidence="1">
    <location>
        <begin position="29"/>
        <end position="46"/>
    </location>
</feature>